<dbReference type="PANTHER" id="PTHR43037">
    <property type="entry name" value="UNNAMED PRODUCT-RELATED"/>
    <property type="match status" value="1"/>
</dbReference>
<dbReference type="Proteomes" id="UP000014760">
    <property type="component" value="Unassembled WGS sequence"/>
</dbReference>
<keyword evidence="5" id="KW-1185">Reference proteome</keyword>
<dbReference type="EMBL" id="AMQN01007486">
    <property type="status" value="NOT_ANNOTATED_CDS"/>
    <property type="molecule type" value="Genomic_DNA"/>
</dbReference>
<accession>R7UJF3</accession>
<dbReference type="InterPro" id="IPR050955">
    <property type="entry name" value="Plant_Biomass_Hydrol_Est"/>
</dbReference>
<gene>
    <name evidence="3" type="ORF">CAPTEDRAFT_224849</name>
</gene>
<dbReference type="PANTHER" id="PTHR43037:SF4">
    <property type="entry name" value="PEPTIDASE S9 PROLYL OLIGOPEPTIDASE CATALYTIC DOMAIN-CONTAINING PROTEIN"/>
    <property type="match status" value="1"/>
</dbReference>
<reference evidence="3 5" key="2">
    <citation type="journal article" date="2013" name="Nature">
        <title>Insights into bilaterian evolution from three spiralian genomes.</title>
        <authorList>
            <person name="Simakov O."/>
            <person name="Marletaz F."/>
            <person name="Cho S.J."/>
            <person name="Edsinger-Gonzales E."/>
            <person name="Havlak P."/>
            <person name="Hellsten U."/>
            <person name="Kuo D.H."/>
            <person name="Larsson T."/>
            <person name="Lv J."/>
            <person name="Arendt D."/>
            <person name="Savage R."/>
            <person name="Osoegawa K."/>
            <person name="de Jong P."/>
            <person name="Grimwood J."/>
            <person name="Chapman J.A."/>
            <person name="Shapiro H."/>
            <person name="Aerts A."/>
            <person name="Otillar R.P."/>
            <person name="Terry A.Y."/>
            <person name="Boore J.L."/>
            <person name="Grigoriev I.V."/>
            <person name="Lindberg D.R."/>
            <person name="Seaver E.C."/>
            <person name="Weisblat D.A."/>
            <person name="Putnam N.H."/>
            <person name="Rokhsar D.S."/>
        </authorList>
    </citation>
    <scope>NUCLEOTIDE SEQUENCE</scope>
    <source>
        <strain evidence="3 5">I ESC-2004</strain>
    </source>
</reference>
<evidence type="ECO:0000256" key="1">
    <source>
        <dbReference type="ARBA" id="ARBA00022729"/>
    </source>
</evidence>
<dbReference type="OrthoDB" id="449091at2759"/>
<feature type="signal peptide" evidence="2">
    <location>
        <begin position="1"/>
        <end position="21"/>
    </location>
</feature>
<dbReference type="Gene3D" id="3.40.50.1820">
    <property type="entry name" value="alpha/beta hydrolase"/>
    <property type="match status" value="1"/>
</dbReference>
<organism evidence="3">
    <name type="scientific">Capitella teleta</name>
    <name type="common">Polychaete worm</name>
    <dbReference type="NCBI Taxonomy" id="283909"/>
    <lineage>
        <taxon>Eukaryota</taxon>
        <taxon>Metazoa</taxon>
        <taxon>Spiralia</taxon>
        <taxon>Lophotrochozoa</taxon>
        <taxon>Annelida</taxon>
        <taxon>Polychaeta</taxon>
        <taxon>Sedentaria</taxon>
        <taxon>Scolecida</taxon>
        <taxon>Capitellidae</taxon>
        <taxon>Capitella</taxon>
    </lineage>
</organism>
<dbReference type="SUPFAM" id="SSF53474">
    <property type="entry name" value="alpha/beta-Hydrolases"/>
    <property type="match status" value="1"/>
</dbReference>
<sequence length="940" mass="105247">MGFLCALRPITIACLLSAAAAVESSAFVRDEIERMSSAGLKCTFKGKQEWRLDHARENLNANEAAVCHLEHLKSKPDDVWAWSSLCHIYDKISDGASRQKCYTGVPAGNDLVVRNEWRYLAPFTVGKAEVDGDPVENFGGIREAAKSRYTGDFRAYTELLPHGEVGWEVVREKKDGEVLIAPKVDWGDLVRSLGSTAITEWQGWAVASFAVNSASLTVDIQCMGVHTFFIDEVPLTGDVYHRQQYWTSIRLNQGIHNIYIRLRAKISQIFNCKFRPSAESITIHPPHFFPDLYGGYFASQPIALPVTSSKKITIDHVSISGADSLLTASLTDAPVTIYTGQTLPLKIQLKPLKARLLNDCKQGLSFTLTLGGVSLPLNLRCRNEGESFLFTFVDHDGSVQHAAAIEPNVRCSLCPVVLSLHGTTVSPQNQADSYKRMEGGRHGAHNWEGPGLLTAITAVDRLQEMTKNSDWLPFKSTDKLIVTGHSMGGHGAWHLATHYPDRVIALIPLAGWNKKEEYGDSNAFFRHDISSSEVDPRLKAILELCVAENEVDRHVSNLKGIPVLARIGTDDRTVHPYFVRRMYRLLKEHEVDVSFVEVPDKEHWWTENDGGCVNDQSIRDFIAFHVMQQQQCTRDGCVSEEKSKYTEGKERFTLTSMNPASMSSMRGLLINRQIVPMTTSTVRVTVDSSSIEIKTKNVEEFRFSVSELRPLHWCKYNIQINGQTLSNEECSEVIAHENLCFTLDESVWKLNDCLGQYSGPASQIAEKPFYIQIRPNKVLGIDVLEPFAVYLANLFFFTSDAYVRIGFNEKVKDVDNVIYIGHSTFTREFKVLFGLFENERMGVLLFDSLQHRLRISADTPAGLRDIISLAAPTIPPMTRSPFSNLVPGFVFTGPDFGRLGPAGYLCAGFFKGFDASPLLNSCPHIEFPKRFSHIFNLYQI</sequence>
<evidence type="ECO:0000313" key="5">
    <source>
        <dbReference type="Proteomes" id="UP000014760"/>
    </source>
</evidence>
<dbReference type="EMBL" id="KB300771">
    <property type="protein sequence ID" value="ELU06340.1"/>
    <property type="molecule type" value="Genomic_DNA"/>
</dbReference>
<reference evidence="5" key="1">
    <citation type="submission" date="2012-12" db="EMBL/GenBank/DDBJ databases">
        <authorList>
            <person name="Hellsten U."/>
            <person name="Grimwood J."/>
            <person name="Chapman J.A."/>
            <person name="Shapiro H."/>
            <person name="Aerts A."/>
            <person name="Otillar R.P."/>
            <person name="Terry A.Y."/>
            <person name="Boore J.L."/>
            <person name="Simakov O."/>
            <person name="Marletaz F."/>
            <person name="Cho S.-J."/>
            <person name="Edsinger-Gonzales E."/>
            <person name="Havlak P."/>
            <person name="Kuo D.-H."/>
            <person name="Larsson T."/>
            <person name="Lv J."/>
            <person name="Arendt D."/>
            <person name="Savage R."/>
            <person name="Osoegawa K."/>
            <person name="de Jong P."/>
            <person name="Lindberg D.R."/>
            <person name="Seaver E.C."/>
            <person name="Weisblat D.A."/>
            <person name="Putnam N.H."/>
            <person name="Grigoriev I.V."/>
            <person name="Rokhsar D.S."/>
        </authorList>
    </citation>
    <scope>NUCLEOTIDE SEQUENCE</scope>
    <source>
        <strain evidence="5">I ESC-2004</strain>
    </source>
</reference>
<evidence type="ECO:0008006" key="6">
    <source>
        <dbReference type="Google" id="ProtNLM"/>
    </source>
</evidence>
<reference evidence="4" key="3">
    <citation type="submission" date="2015-06" db="UniProtKB">
        <authorList>
            <consortium name="EnsemblMetazoa"/>
        </authorList>
    </citation>
    <scope>IDENTIFICATION</scope>
</reference>
<dbReference type="OMA" id="HAREQHF"/>
<evidence type="ECO:0000256" key="2">
    <source>
        <dbReference type="SAM" id="SignalP"/>
    </source>
</evidence>
<keyword evidence="1 2" id="KW-0732">Signal</keyword>
<feature type="chain" id="PRO_5008788120" description="Peptidase S9 prolyl oligopeptidase catalytic domain-containing protein" evidence="2">
    <location>
        <begin position="22"/>
        <end position="940"/>
    </location>
</feature>
<protein>
    <recommendedName>
        <fullName evidence="6">Peptidase S9 prolyl oligopeptidase catalytic domain-containing protein</fullName>
    </recommendedName>
</protein>
<dbReference type="InterPro" id="IPR029058">
    <property type="entry name" value="AB_hydrolase_fold"/>
</dbReference>
<evidence type="ECO:0000313" key="4">
    <source>
        <dbReference type="EnsemblMetazoa" id="CapteP224849"/>
    </source>
</evidence>
<dbReference type="STRING" id="283909.R7UJF3"/>
<dbReference type="EnsemblMetazoa" id="CapteT224849">
    <property type="protein sequence ID" value="CapteP224849"/>
    <property type="gene ID" value="CapteG224849"/>
</dbReference>
<name>R7UJF3_CAPTE</name>
<dbReference type="HOGENOM" id="CLU_008039_0_0_1"/>
<proteinExistence type="predicted"/>
<dbReference type="AlphaFoldDB" id="R7UJF3"/>
<evidence type="ECO:0000313" key="3">
    <source>
        <dbReference type="EMBL" id="ELU06340.1"/>
    </source>
</evidence>